<organism evidence="1">
    <name type="scientific">uncultured Caudovirales phage</name>
    <dbReference type="NCBI Taxonomy" id="2100421"/>
    <lineage>
        <taxon>Viruses</taxon>
        <taxon>Duplodnaviria</taxon>
        <taxon>Heunggongvirae</taxon>
        <taxon>Uroviricota</taxon>
        <taxon>Caudoviricetes</taxon>
        <taxon>Peduoviridae</taxon>
        <taxon>Maltschvirus</taxon>
        <taxon>Maltschvirus maltsch</taxon>
    </lineage>
</organism>
<proteinExistence type="predicted"/>
<evidence type="ECO:0000313" key="1">
    <source>
        <dbReference type="EMBL" id="CAB4153407.1"/>
    </source>
</evidence>
<name>A0A6J5N4W1_9CAUD</name>
<gene>
    <name evidence="1" type="ORF">UFOVP623_25</name>
</gene>
<protein>
    <submittedName>
        <fullName evidence="1">Uncharacterized protein</fullName>
    </submittedName>
</protein>
<sequence>MIDIPQVDGVPYVNNAEFVKLTIVNSNTTTTVHTFSSSYKNEVIDGTTYLALGGLLNIGSQQRDLRVTSSDTTITLSGLMSENMYLVLGTQIKGSLIEIWRGFYDDNYILVNTVRRYNGIITSYTITEDIQENIDNFVISVNCSAYKLALENRIAGRKTNSNSWKTFNPTDVSMDKVPALDNAYFDFGKPAGSKGNKVATATVTPG</sequence>
<reference evidence="1" key="1">
    <citation type="submission" date="2020-04" db="EMBL/GenBank/DDBJ databases">
        <authorList>
            <person name="Chiriac C."/>
            <person name="Salcher M."/>
            <person name="Ghai R."/>
            <person name="Kavagutti S V."/>
        </authorList>
    </citation>
    <scope>NUCLEOTIDE SEQUENCE</scope>
</reference>
<dbReference type="EMBL" id="LR796593">
    <property type="protein sequence ID" value="CAB4153407.1"/>
    <property type="molecule type" value="Genomic_DNA"/>
</dbReference>
<accession>A0A6J5N4W1</accession>